<dbReference type="EMBL" id="CAJPWZ010001253">
    <property type="protein sequence ID" value="CAG2211065.1"/>
    <property type="molecule type" value="Genomic_DNA"/>
</dbReference>
<dbReference type="Pfam" id="PF10545">
    <property type="entry name" value="MADF_DNA_bdg"/>
    <property type="match status" value="1"/>
</dbReference>
<comment type="caution">
    <text evidence="3">The sequence shown here is derived from an EMBL/GenBank/DDBJ whole genome shotgun (WGS) entry which is preliminary data.</text>
</comment>
<feature type="region of interest" description="Disordered" evidence="1">
    <location>
        <begin position="247"/>
        <end position="275"/>
    </location>
</feature>
<dbReference type="InterPro" id="IPR006578">
    <property type="entry name" value="MADF-dom"/>
</dbReference>
<dbReference type="PANTHER" id="PTHR21505">
    <property type="entry name" value="MADF DOMAIN-CONTAINING PROTEIN-RELATED"/>
    <property type="match status" value="1"/>
</dbReference>
<dbReference type="Proteomes" id="UP000683360">
    <property type="component" value="Unassembled WGS sequence"/>
</dbReference>
<name>A0A8S3RRG9_MYTED</name>
<evidence type="ECO:0000313" key="3">
    <source>
        <dbReference type="EMBL" id="CAG2211065.1"/>
    </source>
</evidence>
<reference evidence="3" key="1">
    <citation type="submission" date="2021-03" db="EMBL/GenBank/DDBJ databases">
        <authorList>
            <person name="Bekaert M."/>
        </authorList>
    </citation>
    <scope>NUCLEOTIDE SEQUENCE</scope>
</reference>
<dbReference type="PROSITE" id="PS51029">
    <property type="entry name" value="MADF"/>
    <property type="match status" value="1"/>
</dbReference>
<accession>A0A8S3RRG9</accession>
<feature type="domain" description="MADF" evidence="2">
    <location>
        <begin position="37"/>
        <end position="130"/>
    </location>
</feature>
<feature type="region of interest" description="Disordered" evidence="1">
    <location>
        <begin position="134"/>
        <end position="179"/>
    </location>
</feature>
<protein>
    <recommendedName>
        <fullName evidence="2">MADF domain-containing protein</fullName>
    </recommendedName>
</protein>
<organism evidence="3 4">
    <name type="scientific">Mytilus edulis</name>
    <name type="common">Blue mussel</name>
    <dbReference type="NCBI Taxonomy" id="6550"/>
    <lineage>
        <taxon>Eukaryota</taxon>
        <taxon>Metazoa</taxon>
        <taxon>Spiralia</taxon>
        <taxon>Lophotrochozoa</taxon>
        <taxon>Mollusca</taxon>
        <taxon>Bivalvia</taxon>
        <taxon>Autobranchia</taxon>
        <taxon>Pteriomorphia</taxon>
        <taxon>Mytilida</taxon>
        <taxon>Mytiloidea</taxon>
        <taxon>Mytilidae</taxon>
        <taxon>Mytilinae</taxon>
        <taxon>Mytilus</taxon>
    </lineage>
</organism>
<feature type="compositionally biased region" description="Low complexity" evidence="1">
    <location>
        <begin position="155"/>
        <end position="168"/>
    </location>
</feature>
<dbReference type="AlphaFoldDB" id="A0A8S3RRG9"/>
<evidence type="ECO:0000256" key="1">
    <source>
        <dbReference type="SAM" id="MobiDB-lite"/>
    </source>
</evidence>
<sequence length="306" mass="35074">MQHVSAFVDTHSLNMADMIAVEILDNNEQQKVSEDLDFIDLYGNEPSLWDVTSQVYHDKIERKRALQRIDGKINIGVDKINKRINNLRTYYKREMNKVEDSKRSGAGTCEIYESKWPMYQSMDKFLRTQVRKRVSKSNINSSTTEGDDNADDNGSYSVTANSSTSSTTAKKRKQMSKDNKSDLLLQKAFDTLNIPEEEDSNDAIFGKYVGTSLSAMPENVNKFILKNKIQNLVCETQILNLNQQYQSSNQQQVPRSQPQQVPSQPQQVPRQPQQVSRDMQLYPMNGSQSQNQGYTQYIEGNQYLNL</sequence>
<dbReference type="OrthoDB" id="6120674at2759"/>
<evidence type="ECO:0000259" key="2">
    <source>
        <dbReference type="PROSITE" id="PS51029"/>
    </source>
</evidence>
<dbReference type="SMART" id="SM00595">
    <property type="entry name" value="MADF"/>
    <property type="match status" value="1"/>
</dbReference>
<gene>
    <name evidence="3" type="ORF">MEDL_25121</name>
</gene>
<proteinExistence type="predicted"/>
<evidence type="ECO:0000313" key="4">
    <source>
        <dbReference type="Proteomes" id="UP000683360"/>
    </source>
</evidence>
<keyword evidence="4" id="KW-1185">Reference proteome</keyword>
<dbReference type="PANTHER" id="PTHR21505:SF12">
    <property type="entry name" value="MADF DOMAIN-CONTAINING PROTEIN-RELATED"/>
    <property type="match status" value="1"/>
</dbReference>